<accession>A0ACC1RBL5</accession>
<dbReference type="Proteomes" id="UP001148629">
    <property type="component" value="Unassembled WGS sequence"/>
</dbReference>
<organism evidence="1 2">
    <name type="scientific">Fusarium decemcellulare</name>
    <dbReference type="NCBI Taxonomy" id="57161"/>
    <lineage>
        <taxon>Eukaryota</taxon>
        <taxon>Fungi</taxon>
        <taxon>Dikarya</taxon>
        <taxon>Ascomycota</taxon>
        <taxon>Pezizomycotina</taxon>
        <taxon>Sordariomycetes</taxon>
        <taxon>Hypocreomycetidae</taxon>
        <taxon>Hypocreales</taxon>
        <taxon>Nectriaceae</taxon>
        <taxon>Fusarium</taxon>
        <taxon>Fusarium decemcellulare species complex</taxon>
    </lineage>
</organism>
<protein>
    <submittedName>
        <fullName evidence="1">Uncharacterized protein</fullName>
    </submittedName>
</protein>
<keyword evidence="2" id="KW-1185">Reference proteome</keyword>
<proteinExistence type="predicted"/>
<evidence type="ECO:0000313" key="1">
    <source>
        <dbReference type="EMBL" id="KAJ3507619.1"/>
    </source>
</evidence>
<gene>
    <name evidence="1" type="ORF">NM208_g15934</name>
</gene>
<sequence>MTKEHQQRLAAQKESRPAQLITAVRREDPRSRTSLGARDGCVMAYRVHISDQAQANCHARAERPVPKPDPADFIGRGPKLPVASRFAASPSFIHCNLPTQLLSRASLQLGVEAPRSSSTPHAVTTSLQPTFVAISSDSFALLVPTRIRSLT</sequence>
<dbReference type="EMBL" id="JANRMS010004585">
    <property type="protein sequence ID" value="KAJ3507619.1"/>
    <property type="molecule type" value="Genomic_DNA"/>
</dbReference>
<name>A0ACC1RBL5_9HYPO</name>
<reference evidence="1" key="1">
    <citation type="submission" date="2022-08" db="EMBL/GenBank/DDBJ databases">
        <title>Genome Sequence of Fusarium decemcellulare.</title>
        <authorList>
            <person name="Buettner E."/>
        </authorList>
    </citation>
    <scope>NUCLEOTIDE SEQUENCE</scope>
    <source>
        <strain evidence="1">Babe19</strain>
    </source>
</reference>
<evidence type="ECO:0000313" key="2">
    <source>
        <dbReference type="Proteomes" id="UP001148629"/>
    </source>
</evidence>
<comment type="caution">
    <text evidence="1">The sequence shown here is derived from an EMBL/GenBank/DDBJ whole genome shotgun (WGS) entry which is preliminary data.</text>
</comment>